<feature type="zinc finger region" description="C4-type" evidence="7">
    <location>
        <begin position="57"/>
        <end position="72"/>
    </location>
</feature>
<dbReference type="SUPFAM" id="SSF111304">
    <property type="entry name" value="Recombination protein RecR"/>
    <property type="match status" value="1"/>
</dbReference>
<keyword evidence="1 7" id="KW-0479">Metal-binding</keyword>
<evidence type="ECO:0000256" key="2">
    <source>
        <dbReference type="ARBA" id="ARBA00022763"/>
    </source>
</evidence>
<keyword evidence="6 7" id="KW-0234">DNA repair</keyword>
<name>A0A1F7UQD2_9BACT</name>
<protein>
    <recommendedName>
        <fullName evidence="7">Recombination protein RecR</fullName>
    </recommendedName>
</protein>
<evidence type="ECO:0000313" key="9">
    <source>
        <dbReference type="EMBL" id="OGL79887.1"/>
    </source>
</evidence>
<dbReference type="InterPro" id="IPR006171">
    <property type="entry name" value="TOPRIM_dom"/>
</dbReference>
<evidence type="ECO:0000256" key="5">
    <source>
        <dbReference type="ARBA" id="ARBA00023172"/>
    </source>
</evidence>
<dbReference type="PANTHER" id="PTHR30446">
    <property type="entry name" value="RECOMBINATION PROTEIN RECR"/>
    <property type="match status" value="1"/>
</dbReference>
<dbReference type="HAMAP" id="MF_00017">
    <property type="entry name" value="RecR"/>
    <property type="match status" value="1"/>
</dbReference>
<accession>A0A1F7UQD2</accession>
<dbReference type="GO" id="GO:0003677">
    <property type="term" value="F:DNA binding"/>
    <property type="evidence" value="ECO:0007669"/>
    <property type="project" value="UniProtKB-UniRule"/>
</dbReference>
<dbReference type="EMBL" id="MGEJ01000022">
    <property type="protein sequence ID" value="OGL79887.1"/>
    <property type="molecule type" value="Genomic_DNA"/>
</dbReference>
<reference evidence="9 10" key="1">
    <citation type="journal article" date="2016" name="Nat. Commun.">
        <title>Thousands of microbial genomes shed light on interconnected biogeochemical processes in an aquifer system.</title>
        <authorList>
            <person name="Anantharaman K."/>
            <person name="Brown C.T."/>
            <person name="Hug L.A."/>
            <person name="Sharon I."/>
            <person name="Castelle C.J."/>
            <person name="Probst A.J."/>
            <person name="Thomas B.C."/>
            <person name="Singh A."/>
            <person name="Wilkins M.J."/>
            <person name="Karaoz U."/>
            <person name="Brodie E.L."/>
            <person name="Williams K.H."/>
            <person name="Hubbard S.S."/>
            <person name="Banfield J.F."/>
        </authorList>
    </citation>
    <scope>NUCLEOTIDE SEQUENCE [LARGE SCALE GENOMIC DNA]</scope>
</reference>
<evidence type="ECO:0000256" key="3">
    <source>
        <dbReference type="ARBA" id="ARBA00022771"/>
    </source>
</evidence>
<dbReference type="Pfam" id="PF02132">
    <property type="entry name" value="RecR_ZnF"/>
    <property type="match status" value="1"/>
</dbReference>
<feature type="domain" description="Toprim" evidence="8">
    <location>
        <begin position="80"/>
        <end position="191"/>
    </location>
</feature>
<dbReference type="Proteomes" id="UP000176897">
    <property type="component" value="Unassembled WGS sequence"/>
</dbReference>
<dbReference type="InterPro" id="IPR034137">
    <property type="entry name" value="TOPRIM_RecR"/>
</dbReference>
<keyword evidence="2 7" id="KW-0227">DNA damage</keyword>
<keyword evidence="5 7" id="KW-0233">DNA recombination</keyword>
<dbReference type="CDD" id="cd01025">
    <property type="entry name" value="TOPRIM_recR"/>
    <property type="match status" value="1"/>
</dbReference>
<dbReference type="GO" id="GO:0006281">
    <property type="term" value="P:DNA repair"/>
    <property type="evidence" value="ECO:0007669"/>
    <property type="project" value="UniProtKB-UniRule"/>
</dbReference>
<comment type="caution">
    <text evidence="9">The sequence shown here is derived from an EMBL/GenBank/DDBJ whole genome shotgun (WGS) entry which is preliminary data.</text>
</comment>
<proteinExistence type="inferred from homology"/>
<evidence type="ECO:0000256" key="1">
    <source>
        <dbReference type="ARBA" id="ARBA00022723"/>
    </source>
</evidence>
<dbReference type="Pfam" id="PF21175">
    <property type="entry name" value="RecR_C"/>
    <property type="match status" value="1"/>
</dbReference>
<dbReference type="Gene3D" id="3.30.60.80">
    <property type="match status" value="1"/>
</dbReference>
<dbReference type="GO" id="GO:0008270">
    <property type="term" value="F:zinc ion binding"/>
    <property type="evidence" value="ECO:0007669"/>
    <property type="project" value="UniProtKB-KW"/>
</dbReference>
<dbReference type="Pfam" id="PF21176">
    <property type="entry name" value="RecR_HhH"/>
    <property type="match status" value="1"/>
</dbReference>
<comment type="function">
    <text evidence="7">May play a role in DNA repair. It seems to be involved in an RecBC-independent recombinational process of DNA repair. It may act with RecF and RecO.</text>
</comment>
<dbReference type="InterPro" id="IPR015967">
    <property type="entry name" value="Rcmb_RecR_Znf"/>
</dbReference>
<dbReference type="PANTHER" id="PTHR30446:SF0">
    <property type="entry name" value="RECOMBINATION PROTEIN RECR"/>
    <property type="match status" value="1"/>
</dbReference>
<evidence type="ECO:0000256" key="4">
    <source>
        <dbReference type="ARBA" id="ARBA00022833"/>
    </source>
</evidence>
<evidence type="ECO:0000256" key="7">
    <source>
        <dbReference type="HAMAP-Rule" id="MF_00017"/>
    </source>
</evidence>
<dbReference type="GO" id="GO:0006310">
    <property type="term" value="P:DNA recombination"/>
    <property type="evidence" value="ECO:0007669"/>
    <property type="project" value="UniProtKB-UniRule"/>
</dbReference>
<dbReference type="InterPro" id="IPR000093">
    <property type="entry name" value="DNA_Rcmb_RecR"/>
</dbReference>
<dbReference type="Pfam" id="PF13662">
    <property type="entry name" value="Toprim_4"/>
    <property type="match status" value="1"/>
</dbReference>
<dbReference type="Gene3D" id="3.40.1360.10">
    <property type="match status" value="1"/>
</dbReference>
<dbReference type="AlphaFoldDB" id="A0A1F7UQD2"/>
<evidence type="ECO:0000259" key="8">
    <source>
        <dbReference type="PROSITE" id="PS50880"/>
    </source>
</evidence>
<dbReference type="PROSITE" id="PS01300">
    <property type="entry name" value="RECR"/>
    <property type="match status" value="1"/>
</dbReference>
<organism evidence="9 10">
    <name type="scientific">Candidatus Uhrbacteria bacterium RIFCSPLOWO2_01_FULL_47_24</name>
    <dbReference type="NCBI Taxonomy" id="1802401"/>
    <lineage>
        <taxon>Bacteria</taxon>
        <taxon>Candidatus Uhriibacteriota</taxon>
    </lineage>
</organism>
<keyword evidence="3 7" id="KW-0863">Zinc-finger</keyword>
<evidence type="ECO:0000256" key="6">
    <source>
        <dbReference type="ARBA" id="ARBA00023204"/>
    </source>
</evidence>
<dbReference type="InterPro" id="IPR023627">
    <property type="entry name" value="Rcmb_RecR"/>
</dbReference>
<dbReference type="NCBIfam" id="TIGR00615">
    <property type="entry name" value="recR"/>
    <property type="match status" value="1"/>
</dbReference>
<comment type="similarity">
    <text evidence="7">Belongs to the RecR family.</text>
</comment>
<dbReference type="PROSITE" id="PS50880">
    <property type="entry name" value="TOPRIM"/>
    <property type="match status" value="1"/>
</dbReference>
<dbReference type="STRING" id="1802401.A3B21_00655"/>
<evidence type="ECO:0000313" key="10">
    <source>
        <dbReference type="Proteomes" id="UP000176897"/>
    </source>
</evidence>
<gene>
    <name evidence="7" type="primary">recR</name>
    <name evidence="9" type="ORF">A3B21_00655</name>
</gene>
<dbReference type="Gene3D" id="1.10.8.420">
    <property type="entry name" value="RecR Domain 1"/>
    <property type="match status" value="1"/>
</dbReference>
<keyword evidence="4 7" id="KW-0862">Zinc</keyword>
<dbReference type="SMART" id="SM00493">
    <property type="entry name" value="TOPRIM"/>
    <property type="match status" value="1"/>
</dbReference>
<sequence length="214" mass="23583">MNFPPPITRLTQHFRGLPGVGPRTAARFVFALLNKPDDELRAFGHALIDLKDSIRTCTRCFNISLQNPCAICADPKRDASTLCIVARPQDIQAIEETREYSGLYHVLGGALNIIEGVTPEQLRIKELLSRLDNPSPDLRSPSPPGRGQGEGIKEIILALNPDLEGEATSLYLAKLLKARVPRITRLGRGLQQGADLEYADEVTLINALKGRREI</sequence>